<protein>
    <submittedName>
        <fullName evidence="2">Putative toxin-antitoxin system toxin component, PIN family</fullName>
    </submittedName>
</protein>
<name>A0A3P1CAD2_9BACT</name>
<dbReference type="InterPro" id="IPR002850">
    <property type="entry name" value="PIN_toxin-like"/>
</dbReference>
<organism evidence="2 3">
    <name type="scientific">Larkinella knui</name>
    <dbReference type="NCBI Taxonomy" id="2025310"/>
    <lineage>
        <taxon>Bacteria</taxon>
        <taxon>Pseudomonadati</taxon>
        <taxon>Bacteroidota</taxon>
        <taxon>Cytophagia</taxon>
        <taxon>Cytophagales</taxon>
        <taxon>Spirosomataceae</taxon>
        <taxon>Larkinella</taxon>
    </lineage>
</organism>
<feature type="domain" description="PIN" evidence="1">
    <location>
        <begin position="3"/>
        <end position="109"/>
    </location>
</feature>
<sequence length="136" mass="15832">MIVVIDSNCLSASIGKSSPYRWLFDALRNQKFEFGITTDILAEYEEHLQTYYSFNLAQNVIEGLVNSQNARLVSPTYFWHLIESDHDDDKFVDCAVACQADYIITFDRHFDILKKIKFPKVSPITPDKFFDIFYQA</sequence>
<dbReference type="Proteomes" id="UP000274271">
    <property type="component" value="Unassembled WGS sequence"/>
</dbReference>
<dbReference type="Gene3D" id="3.40.50.1010">
    <property type="entry name" value="5'-nuclease"/>
    <property type="match status" value="1"/>
</dbReference>
<dbReference type="OrthoDB" id="9802590at2"/>
<dbReference type="InterPro" id="IPR002716">
    <property type="entry name" value="PIN_dom"/>
</dbReference>
<dbReference type="RefSeq" id="WP_124910294.1">
    <property type="nucleotide sequence ID" value="NZ_RQJP01000007.1"/>
</dbReference>
<keyword evidence="3" id="KW-1185">Reference proteome</keyword>
<dbReference type="PANTHER" id="PTHR34610">
    <property type="entry name" value="SSL7007 PROTEIN"/>
    <property type="match status" value="1"/>
</dbReference>
<dbReference type="PANTHER" id="PTHR34610:SF3">
    <property type="entry name" value="SSL7007 PROTEIN"/>
    <property type="match status" value="1"/>
</dbReference>
<evidence type="ECO:0000313" key="2">
    <source>
        <dbReference type="EMBL" id="RRB10281.1"/>
    </source>
</evidence>
<dbReference type="Pfam" id="PF13470">
    <property type="entry name" value="PIN_3"/>
    <property type="match status" value="1"/>
</dbReference>
<proteinExistence type="predicted"/>
<dbReference type="SUPFAM" id="SSF88723">
    <property type="entry name" value="PIN domain-like"/>
    <property type="match status" value="1"/>
</dbReference>
<gene>
    <name evidence="2" type="ORF">EHT87_29045</name>
</gene>
<dbReference type="NCBIfam" id="TIGR00305">
    <property type="entry name" value="putative toxin-antitoxin system toxin component, PIN family"/>
    <property type="match status" value="1"/>
</dbReference>
<evidence type="ECO:0000313" key="3">
    <source>
        <dbReference type="Proteomes" id="UP000274271"/>
    </source>
</evidence>
<dbReference type="InterPro" id="IPR029060">
    <property type="entry name" value="PIN-like_dom_sf"/>
</dbReference>
<reference evidence="2 3" key="1">
    <citation type="submission" date="2018-11" db="EMBL/GenBank/DDBJ databases">
        <authorList>
            <person name="Zhou Z."/>
            <person name="Wang G."/>
        </authorList>
    </citation>
    <scope>NUCLEOTIDE SEQUENCE [LARGE SCALE GENOMIC DNA]</scope>
    <source>
        <strain evidence="2 3">KCTC42998</strain>
    </source>
</reference>
<dbReference type="AlphaFoldDB" id="A0A3P1CAD2"/>
<accession>A0A3P1CAD2</accession>
<dbReference type="EMBL" id="RQJP01000007">
    <property type="protein sequence ID" value="RRB10281.1"/>
    <property type="molecule type" value="Genomic_DNA"/>
</dbReference>
<comment type="caution">
    <text evidence="2">The sequence shown here is derived from an EMBL/GenBank/DDBJ whole genome shotgun (WGS) entry which is preliminary data.</text>
</comment>
<evidence type="ECO:0000259" key="1">
    <source>
        <dbReference type="Pfam" id="PF13470"/>
    </source>
</evidence>